<dbReference type="Pfam" id="PF00041">
    <property type="entry name" value="fn3"/>
    <property type="match status" value="1"/>
</dbReference>
<evidence type="ECO:0000313" key="7">
    <source>
        <dbReference type="Proteomes" id="UP000015101"/>
    </source>
</evidence>
<dbReference type="PROSITE" id="PS50853">
    <property type="entry name" value="FN3"/>
    <property type="match status" value="1"/>
</dbReference>
<reference evidence="7" key="1">
    <citation type="submission" date="2012-12" db="EMBL/GenBank/DDBJ databases">
        <authorList>
            <person name="Hellsten U."/>
            <person name="Grimwood J."/>
            <person name="Chapman J.A."/>
            <person name="Shapiro H."/>
            <person name="Aerts A."/>
            <person name="Otillar R.P."/>
            <person name="Terry A.Y."/>
            <person name="Boore J.L."/>
            <person name="Simakov O."/>
            <person name="Marletaz F."/>
            <person name="Cho S.-J."/>
            <person name="Edsinger-Gonzales E."/>
            <person name="Havlak P."/>
            <person name="Kuo D.-H."/>
            <person name="Larsson T."/>
            <person name="Lv J."/>
            <person name="Arendt D."/>
            <person name="Savage R."/>
            <person name="Osoegawa K."/>
            <person name="de Jong P."/>
            <person name="Lindberg D.R."/>
            <person name="Seaver E.C."/>
            <person name="Weisblat D.A."/>
            <person name="Putnam N.H."/>
            <person name="Grigoriev I.V."/>
            <person name="Rokhsar D.S."/>
        </authorList>
    </citation>
    <scope>NUCLEOTIDE SEQUENCE</scope>
</reference>
<organism evidence="6 7">
    <name type="scientific">Helobdella robusta</name>
    <name type="common">Californian leech</name>
    <dbReference type="NCBI Taxonomy" id="6412"/>
    <lineage>
        <taxon>Eukaryota</taxon>
        <taxon>Metazoa</taxon>
        <taxon>Spiralia</taxon>
        <taxon>Lophotrochozoa</taxon>
        <taxon>Annelida</taxon>
        <taxon>Clitellata</taxon>
        <taxon>Hirudinea</taxon>
        <taxon>Rhynchobdellida</taxon>
        <taxon>Glossiphoniidae</taxon>
        <taxon>Helobdella</taxon>
    </lineage>
</organism>
<protein>
    <recommendedName>
        <fullName evidence="4">Fibronectin type-III domain-containing protein</fullName>
    </recommendedName>
</protein>
<dbReference type="OrthoDB" id="6244967at2759"/>
<dbReference type="Proteomes" id="UP000015101">
    <property type="component" value="Unassembled WGS sequence"/>
</dbReference>
<dbReference type="InParanoid" id="T1FQA8"/>
<keyword evidence="1" id="KW-0677">Repeat</keyword>
<proteinExistence type="predicted"/>
<dbReference type="EMBL" id="AMQM01000916">
    <property type="status" value="NOT_ANNOTATED_CDS"/>
    <property type="molecule type" value="Genomic_DNA"/>
</dbReference>
<dbReference type="EnsemblMetazoa" id="HelroT188726">
    <property type="protein sequence ID" value="HelroP188726"/>
    <property type="gene ID" value="HelroG188726"/>
</dbReference>
<dbReference type="STRING" id="6412.T1FQA8"/>
<dbReference type="CTD" id="20211005"/>
<dbReference type="SUPFAM" id="SSF49265">
    <property type="entry name" value="Fibronectin type III"/>
    <property type="match status" value="2"/>
</dbReference>
<dbReference type="EMBL" id="AMQM01000915">
    <property type="status" value="NOT_ANNOTATED_CDS"/>
    <property type="molecule type" value="Genomic_DNA"/>
</dbReference>
<reference evidence="6" key="3">
    <citation type="submission" date="2015-06" db="UniProtKB">
        <authorList>
            <consortium name="EnsemblMetazoa"/>
        </authorList>
    </citation>
    <scope>IDENTIFICATION</scope>
</reference>
<name>T1FQA8_HELRO</name>
<dbReference type="KEGG" id="hro:HELRODRAFT_188726"/>
<keyword evidence="7" id="KW-1185">Reference proteome</keyword>
<dbReference type="GeneID" id="20211005"/>
<dbReference type="PANTHER" id="PTHR24051">
    <property type="entry name" value="SUSHI DOMAIN-CONTAINING PROTEIN 1"/>
    <property type="match status" value="1"/>
</dbReference>
<evidence type="ECO:0000256" key="2">
    <source>
        <dbReference type="ARBA" id="ARBA00023157"/>
    </source>
</evidence>
<dbReference type="PANTHER" id="PTHR24051:SF13">
    <property type="entry name" value="TYROSINE-PROTEIN KINASE RECEPTOR TIE-2-LIKE"/>
    <property type="match status" value="1"/>
</dbReference>
<dbReference type="CDD" id="cd00063">
    <property type="entry name" value="FN3"/>
    <property type="match status" value="3"/>
</dbReference>
<accession>T1FQA8</accession>
<dbReference type="InterPro" id="IPR013783">
    <property type="entry name" value="Ig-like_fold"/>
</dbReference>
<keyword evidence="2" id="KW-1015">Disulfide bond</keyword>
<reference evidence="5 7" key="2">
    <citation type="journal article" date="2013" name="Nature">
        <title>Insights into bilaterian evolution from three spiralian genomes.</title>
        <authorList>
            <person name="Simakov O."/>
            <person name="Marletaz F."/>
            <person name="Cho S.J."/>
            <person name="Edsinger-Gonzales E."/>
            <person name="Havlak P."/>
            <person name="Hellsten U."/>
            <person name="Kuo D.H."/>
            <person name="Larsson T."/>
            <person name="Lv J."/>
            <person name="Arendt D."/>
            <person name="Savage R."/>
            <person name="Osoegawa K."/>
            <person name="de Jong P."/>
            <person name="Grimwood J."/>
            <person name="Chapman J.A."/>
            <person name="Shapiro H."/>
            <person name="Aerts A."/>
            <person name="Otillar R.P."/>
            <person name="Terry A.Y."/>
            <person name="Boore J.L."/>
            <person name="Grigoriev I.V."/>
            <person name="Lindberg D.R."/>
            <person name="Seaver E.C."/>
            <person name="Weisblat D.A."/>
            <person name="Putnam N.H."/>
            <person name="Rokhsar D.S."/>
        </authorList>
    </citation>
    <scope>NUCLEOTIDE SEQUENCE</scope>
</reference>
<evidence type="ECO:0000256" key="1">
    <source>
        <dbReference type="ARBA" id="ARBA00022737"/>
    </source>
</evidence>
<dbReference type="HOGENOM" id="CLU_436332_0_0_1"/>
<dbReference type="RefSeq" id="XP_009019910.1">
    <property type="nucleotide sequence ID" value="XM_009021662.1"/>
</dbReference>
<feature type="domain" description="Fibronectin type-III" evidence="4">
    <location>
        <begin position="263"/>
        <end position="370"/>
    </location>
</feature>
<evidence type="ECO:0000259" key="4">
    <source>
        <dbReference type="PROSITE" id="PS50853"/>
    </source>
</evidence>
<feature type="compositionally biased region" description="Polar residues" evidence="3">
    <location>
        <begin position="155"/>
        <end position="168"/>
    </location>
</feature>
<sequence length="627" mass="70907">MARNLNAVLPHKKSLDQAAIMKLASPADMKESPLEIPQNFRLDPDKPITDKSASFIWSSVNEGPWRMQGHYMGCKIQYWKSEEGQSEIHEHSIYFREKPNCWKNEAGSTSVSGRKKRSLIGNCTSHTYIDISSYISSDDDDINCNDNDDDNKITSKALTSHNDSESFPSSKTTKTTQPPLLHPRHNIPSSTHQRRIKICNPEKFQNRNFPKNRKRRQESSPTTHGHVYNLWPYSNITAQIVVMNVKYSGRPSAQVHFTTKEGKPGPLESFTAVGRGINYLMLMWAAPKEKNGILLGYTLTYTSFKEITDATDQLHRLEISGENNTLITLKNLSPDYKYSLTVCAKTVRAEAYGKFSPPSAPEIILNLLNDDRLLNVTWYTPSRGHTSRTIVGTTYIVNYRKAGESKWTQSKELANKGWHIISGLEGDVTYEIKLTSRNGEKEGDPESYSNIKRIRIGRREDISNQPSFRVWYGDSNVVKIGLEHTKIEAIQSYRVEYRYWGSNNWISTAPHTSLQIITLDDLTSGGRYEVRVVVTMNTSVEANVATNMATNTAINAETNLQTLISQSKLVAVGRDGVQAPFSFPSKSNHSHSNISKLLIISYLIIWTLDAFFQPNNYFKLSQNFGLS</sequence>
<evidence type="ECO:0000313" key="5">
    <source>
        <dbReference type="EMBL" id="ESO02502.1"/>
    </source>
</evidence>
<dbReference type="AlphaFoldDB" id="T1FQA8"/>
<dbReference type="EMBL" id="KB096742">
    <property type="protein sequence ID" value="ESO02502.1"/>
    <property type="molecule type" value="Genomic_DNA"/>
</dbReference>
<feature type="region of interest" description="Disordered" evidence="3">
    <location>
        <begin position="155"/>
        <end position="225"/>
    </location>
</feature>
<dbReference type="InterPro" id="IPR051622">
    <property type="entry name" value="R-tyr_protein_phosphatases"/>
</dbReference>
<gene>
    <name evidence="6" type="primary">20211005</name>
    <name evidence="5" type="ORF">HELRODRAFT_188726</name>
</gene>
<dbReference type="Gene3D" id="2.60.40.10">
    <property type="entry name" value="Immunoglobulins"/>
    <property type="match status" value="4"/>
</dbReference>
<evidence type="ECO:0000313" key="6">
    <source>
        <dbReference type="EnsemblMetazoa" id="HelroP188726"/>
    </source>
</evidence>
<dbReference type="InterPro" id="IPR036116">
    <property type="entry name" value="FN3_sf"/>
</dbReference>
<dbReference type="InterPro" id="IPR003961">
    <property type="entry name" value="FN3_dom"/>
</dbReference>
<dbReference type="eggNOG" id="KOG3513">
    <property type="taxonomic scope" value="Eukaryota"/>
</dbReference>
<dbReference type="SMART" id="SM00060">
    <property type="entry name" value="FN3"/>
    <property type="match status" value="3"/>
</dbReference>
<evidence type="ECO:0000256" key="3">
    <source>
        <dbReference type="SAM" id="MobiDB-lite"/>
    </source>
</evidence>